<gene>
    <name evidence="2" type="ORF">J3U87_24585</name>
</gene>
<feature type="region of interest" description="Disordered" evidence="1">
    <location>
        <begin position="58"/>
        <end position="83"/>
    </location>
</feature>
<accession>A0A8A4TIU2</accession>
<dbReference type="KEGG" id="scor:J3U87_24585"/>
<dbReference type="AlphaFoldDB" id="A0A8A4TIU2"/>
<organism evidence="2 3">
    <name type="scientific">Sulfidibacter corallicola</name>
    <dbReference type="NCBI Taxonomy" id="2818388"/>
    <lineage>
        <taxon>Bacteria</taxon>
        <taxon>Pseudomonadati</taxon>
        <taxon>Acidobacteriota</taxon>
        <taxon>Holophagae</taxon>
        <taxon>Acanthopleuribacterales</taxon>
        <taxon>Acanthopleuribacteraceae</taxon>
        <taxon>Sulfidibacter</taxon>
    </lineage>
</organism>
<evidence type="ECO:0000256" key="1">
    <source>
        <dbReference type="SAM" id="MobiDB-lite"/>
    </source>
</evidence>
<dbReference type="RefSeq" id="WP_237378422.1">
    <property type="nucleotide sequence ID" value="NZ_CP071793.1"/>
</dbReference>
<evidence type="ECO:0000313" key="2">
    <source>
        <dbReference type="EMBL" id="QTD48771.1"/>
    </source>
</evidence>
<protein>
    <submittedName>
        <fullName evidence="2">Uncharacterized protein</fullName>
    </submittedName>
</protein>
<name>A0A8A4TIU2_SULCO</name>
<dbReference type="Proteomes" id="UP000663929">
    <property type="component" value="Chromosome"/>
</dbReference>
<dbReference type="EMBL" id="CP071793">
    <property type="protein sequence ID" value="QTD48771.1"/>
    <property type="molecule type" value="Genomic_DNA"/>
</dbReference>
<reference evidence="2" key="1">
    <citation type="submission" date="2021-03" db="EMBL/GenBank/DDBJ databases">
        <title>Acanthopleuribacteraceae sp. M133.</title>
        <authorList>
            <person name="Wang G."/>
        </authorList>
    </citation>
    <scope>NUCLEOTIDE SEQUENCE</scope>
    <source>
        <strain evidence="2">M133</strain>
    </source>
</reference>
<proteinExistence type="predicted"/>
<feature type="compositionally biased region" description="Pro residues" evidence="1">
    <location>
        <begin position="65"/>
        <end position="77"/>
    </location>
</feature>
<sequence length="83" mass="8977">MSTVIDFMTDLVHDPAVVERFEQNPTAVLDAAGLDAEKRYASSEAQLWTRDFVAANGSLTLSDPGPDPLPDPDPFPDNPLVHA</sequence>
<keyword evidence="3" id="KW-1185">Reference proteome</keyword>
<evidence type="ECO:0000313" key="3">
    <source>
        <dbReference type="Proteomes" id="UP000663929"/>
    </source>
</evidence>